<accession>A0A5M5BTQ4</accession>
<organism evidence="3 4">
    <name type="scientific">Bacteroides ovatus</name>
    <dbReference type="NCBI Taxonomy" id="28116"/>
    <lineage>
        <taxon>Bacteria</taxon>
        <taxon>Pseudomonadati</taxon>
        <taxon>Bacteroidota</taxon>
        <taxon>Bacteroidia</taxon>
        <taxon>Bacteroidales</taxon>
        <taxon>Bacteroidaceae</taxon>
        <taxon>Bacteroides</taxon>
    </lineage>
</organism>
<evidence type="ECO:0000313" key="4">
    <source>
        <dbReference type="Proteomes" id="UP000323717"/>
    </source>
</evidence>
<dbReference type="CDD" id="cd06533">
    <property type="entry name" value="Glyco_transf_WecG_TagA"/>
    <property type="match status" value="1"/>
</dbReference>
<name>A0A5M5BTQ4_BACOV</name>
<evidence type="ECO:0000256" key="1">
    <source>
        <dbReference type="ARBA" id="ARBA00022676"/>
    </source>
</evidence>
<dbReference type="InterPro" id="IPR004629">
    <property type="entry name" value="WecG_TagA_CpsF"/>
</dbReference>
<protein>
    <submittedName>
        <fullName evidence="3">WecB/TagA/CpsF family glycosyltransferase</fullName>
    </submittedName>
</protein>
<sequence length="283" mass="32424">MIPYAADMDRCRLRILLSTEYGRRRRYSTVVGSIVCSATRMYWFHTPRCSGTIGLIKYNPKDMNIFNIHIEFDSKIFCKTVEDYIAKKQKAYVCVVDANVITIAQKDLKYREIVKGANINTCDGSSISKMANAIYGTSYSAFNGPELFEYYIERPYKHVLVGNTQKKVDQIKAKVAEKGLDLDLTHVDVPFVPVDQFDYPAIAKQINELHPDIVWVSLGAPKQETFIHNIFPCIEQGVLFGIGAAFNFYTGDLHNNKKEIRGLRFIWLERIFKEPKKQLSRVG</sequence>
<reference evidence="3 4" key="1">
    <citation type="journal article" date="2019" name="Nat. Med.">
        <title>A library of human gut bacterial isolates paired with longitudinal multiomics data enables mechanistic microbiome research.</title>
        <authorList>
            <person name="Poyet M."/>
            <person name="Groussin M."/>
            <person name="Gibbons S.M."/>
            <person name="Avila-Pacheco J."/>
            <person name="Jiang X."/>
            <person name="Kearney S.M."/>
            <person name="Perrotta A.R."/>
            <person name="Berdy B."/>
            <person name="Zhao S."/>
            <person name="Lieberman T.D."/>
            <person name="Swanson P.K."/>
            <person name="Smith M."/>
            <person name="Roesemann S."/>
            <person name="Alexander J.E."/>
            <person name="Rich S.A."/>
            <person name="Livny J."/>
            <person name="Vlamakis H."/>
            <person name="Clish C."/>
            <person name="Bullock K."/>
            <person name="Deik A."/>
            <person name="Scott J."/>
            <person name="Pierce K.A."/>
            <person name="Xavier R.J."/>
            <person name="Alm E.J."/>
        </authorList>
    </citation>
    <scope>NUCLEOTIDE SEQUENCE [LARGE SCALE GENOMIC DNA]</scope>
    <source>
        <strain evidence="3 4">BIOML-A163</strain>
    </source>
</reference>
<dbReference type="GO" id="GO:0016758">
    <property type="term" value="F:hexosyltransferase activity"/>
    <property type="evidence" value="ECO:0007669"/>
    <property type="project" value="TreeGrafter"/>
</dbReference>
<evidence type="ECO:0000313" key="3">
    <source>
        <dbReference type="EMBL" id="KAA3934112.1"/>
    </source>
</evidence>
<feature type="non-terminal residue" evidence="3">
    <location>
        <position position="283"/>
    </location>
</feature>
<dbReference type="PANTHER" id="PTHR34136:SF1">
    <property type="entry name" value="UDP-N-ACETYL-D-MANNOSAMINURONIC ACID TRANSFERASE"/>
    <property type="match status" value="1"/>
</dbReference>
<keyword evidence="2 3" id="KW-0808">Transferase</keyword>
<proteinExistence type="predicted"/>
<dbReference type="EMBL" id="VWLE01000811">
    <property type="protein sequence ID" value="KAA3934112.1"/>
    <property type="molecule type" value="Genomic_DNA"/>
</dbReference>
<dbReference type="AlphaFoldDB" id="A0A5M5BTQ4"/>
<dbReference type="Proteomes" id="UP000323717">
    <property type="component" value="Unassembled WGS sequence"/>
</dbReference>
<gene>
    <name evidence="3" type="ORF">F3D71_29210</name>
</gene>
<evidence type="ECO:0000256" key="2">
    <source>
        <dbReference type="ARBA" id="ARBA00022679"/>
    </source>
</evidence>
<comment type="caution">
    <text evidence="3">The sequence shown here is derived from an EMBL/GenBank/DDBJ whole genome shotgun (WGS) entry which is preliminary data.</text>
</comment>
<dbReference type="Pfam" id="PF03808">
    <property type="entry name" value="Glyco_tran_WecG"/>
    <property type="match status" value="1"/>
</dbReference>
<dbReference type="PANTHER" id="PTHR34136">
    <property type="match status" value="1"/>
</dbReference>
<dbReference type="NCBIfam" id="TIGR00696">
    <property type="entry name" value="wecG_tagA_cpsF"/>
    <property type="match status" value="1"/>
</dbReference>
<keyword evidence="1" id="KW-0328">Glycosyltransferase</keyword>